<feature type="transmembrane region" description="Helical" evidence="1">
    <location>
        <begin position="31"/>
        <end position="52"/>
    </location>
</feature>
<keyword evidence="1" id="KW-0812">Transmembrane</keyword>
<feature type="transmembrane region" description="Helical" evidence="1">
    <location>
        <begin position="100"/>
        <end position="118"/>
    </location>
</feature>
<evidence type="ECO:0000256" key="1">
    <source>
        <dbReference type="SAM" id="Phobius"/>
    </source>
</evidence>
<reference evidence="2" key="1">
    <citation type="submission" date="2023-04" db="EMBL/GenBank/DDBJ databases">
        <title>Draft genome sequences of Lactobacillus delbrueckii subsp. bulgaricus ME-900 and ME-901 with improved acid tolerance.</title>
        <authorList>
            <person name="Ishida T."/>
            <person name="Yamamoto E."/>
            <person name="Koizumi A."/>
            <person name="Fujiwara S."/>
            <person name="Makino S."/>
            <person name="Kano H."/>
            <person name="Kimura K."/>
        </authorList>
    </citation>
    <scope>NUCLEOTIDE SEQUENCE</scope>
    <source>
        <strain evidence="2">ME-900</strain>
    </source>
</reference>
<dbReference type="AlphaFoldDB" id="A0AAV5PDR9"/>
<sequence>MKGFYQLAGKLTACSLGNDGAFLANYVRKNALRVGLGIVSVVMGLTLLLFSIFAPLTSAFKRSLGYYSVASILFAVLQMQEEMQLTVLFGHYHVWRLFTYPVMVLLPFLLIMTINAQLDQALNERKSELYAAAKQD</sequence>
<dbReference type="EMBL" id="BSWK01000001">
    <property type="protein sequence ID" value="GMB85843.1"/>
    <property type="molecule type" value="Genomic_DNA"/>
</dbReference>
<evidence type="ECO:0000313" key="2">
    <source>
        <dbReference type="EMBL" id="GMB85843.1"/>
    </source>
</evidence>
<dbReference type="RefSeq" id="WP_011678102.1">
    <property type="nucleotide sequence ID" value="NZ_BSWJ01000003.1"/>
</dbReference>
<keyword evidence="1" id="KW-0472">Membrane</keyword>
<dbReference type="Proteomes" id="UP001165243">
    <property type="component" value="Unassembled WGS sequence"/>
</dbReference>
<protein>
    <recommendedName>
        <fullName evidence="4">DUF2304 domain-containing protein</fullName>
    </recommendedName>
</protein>
<comment type="caution">
    <text evidence="2">The sequence shown here is derived from an EMBL/GenBank/DDBJ whole genome shotgun (WGS) entry which is preliminary data.</text>
</comment>
<keyword evidence="1" id="KW-1133">Transmembrane helix</keyword>
<evidence type="ECO:0008006" key="4">
    <source>
        <dbReference type="Google" id="ProtNLM"/>
    </source>
</evidence>
<proteinExistence type="predicted"/>
<organism evidence="2 3">
    <name type="scientific">Lactobacillus delbrueckii subsp. bulgaricus</name>
    <dbReference type="NCBI Taxonomy" id="1585"/>
    <lineage>
        <taxon>Bacteria</taxon>
        <taxon>Bacillati</taxon>
        <taxon>Bacillota</taxon>
        <taxon>Bacilli</taxon>
        <taxon>Lactobacillales</taxon>
        <taxon>Lactobacillaceae</taxon>
        <taxon>Lactobacillus</taxon>
    </lineage>
</organism>
<gene>
    <name evidence="2" type="ORF">ME0900_02150</name>
</gene>
<evidence type="ECO:0000313" key="3">
    <source>
        <dbReference type="Proteomes" id="UP001165243"/>
    </source>
</evidence>
<accession>A0AAV5PDR9</accession>
<name>A0AAV5PDR9_LACDE</name>